<keyword evidence="3" id="KW-1185">Reference proteome</keyword>
<name>A0A429ZQ01_9ENTE</name>
<evidence type="ECO:0000256" key="1">
    <source>
        <dbReference type="SAM" id="Phobius"/>
    </source>
</evidence>
<keyword evidence="1" id="KW-0812">Transmembrane</keyword>
<accession>A0A429ZQ01</accession>
<proteinExistence type="predicted"/>
<sequence>MVIVVLWKILFPNTTEVRTDIVGFISIIAMWIVLDIAFIVLEAYLFLPYLLYGYYKNKYPEEYREWEGKTQLEWYGEKYFNKHIKGTEKEEKIND</sequence>
<reference evidence="2 3" key="1">
    <citation type="submission" date="2017-05" db="EMBL/GenBank/DDBJ databases">
        <title>Vagococcus spp. assemblies.</title>
        <authorList>
            <person name="Gulvik C.A."/>
        </authorList>
    </citation>
    <scope>NUCLEOTIDE SEQUENCE [LARGE SCALE GENOMIC DNA]</scope>
    <source>
        <strain evidence="2 3">NCFB 2777</strain>
    </source>
</reference>
<dbReference type="AlphaFoldDB" id="A0A429ZQ01"/>
<protein>
    <submittedName>
        <fullName evidence="2">Uncharacterized protein</fullName>
    </submittedName>
</protein>
<comment type="caution">
    <text evidence="2">The sequence shown here is derived from an EMBL/GenBank/DDBJ whole genome shotgun (WGS) entry which is preliminary data.</text>
</comment>
<keyword evidence="1" id="KW-1133">Transmembrane helix</keyword>
<evidence type="ECO:0000313" key="2">
    <source>
        <dbReference type="EMBL" id="RST95782.1"/>
    </source>
</evidence>
<evidence type="ECO:0000313" key="3">
    <source>
        <dbReference type="Proteomes" id="UP000287239"/>
    </source>
</evidence>
<keyword evidence="1" id="KW-0472">Membrane</keyword>
<dbReference type="EMBL" id="NGJU01000009">
    <property type="protein sequence ID" value="RST95782.1"/>
    <property type="molecule type" value="Genomic_DNA"/>
</dbReference>
<organism evidence="2 3">
    <name type="scientific">Vagococcus salmoninarum</name>
    <dbReference type="NCBI Taxonomy" id="2739"/>
    <lineage>
        <taxon>Bacteria</taxon>
        <taxon>Bacillati</taxon>
        <taxon>Bacillota</taxon>
        <taxon>Bacilli</taxon>
        <taxon>Lactobacillales</taxon>
        <taxon>Enterococcaceae</taxon>
        <taxon>Vagococcus</taxon>
    </lineage>
</organism>
<gene>
    <name evidence="2" type="ORF">CBF35_07390</name>
</gene>
<dbReference type="Proteomes" id="UP000287239">
    <property type="component" value="Unassembled WGS sequence"/>
</dbReference>
<feature type="transmembrane region" description="Helical" evidence="1">
    <location>
        <begin position="21"/>
        <end position="47"/>
    </location>
</feature>